<evidence type="ECO:0000313" key="1">
    <source>
        <dbReference type="EMBL" id="JAH86150.1"/>
    </source>
</evidence>
<organism evidence="1">
    <name type="scientific">Anguilla anguilla</name>
    <name type="common">European freshwater eel</name>
    <name type="synonym">Muraena anguilla</name>
    <dbReference type="NCBI Taxonomy" id="7936"/>
    <lineage>
        <taxon>Eukaryota</taxon>
        <taxon>Metazoa</taxon>
        <taxon>Chordata</taxon>
        <taxon>Craniata</taxon>
        <taxon>Vertebrata</taxon>
        <taxon>Euteleostomi</taxon>
        <taxon>Actinopterygii</taxon>
        <taxon>Neopterygii</taxon>
        <taxon>Teleostei</taxon>
        <taxon>Anguilliformes</taxon>
        <taxon>Anguillidae</taxon>
        <taxon>Anguilla</taxon>
    </lineage>
</organism>
<proteinExistence type="predicted"/>
<reference evidence="1" key="1">
    <citation type="submission" date="2014-11" db="EMBL/GenBank/DDBJ databases">
        <authorList>
            <person name="Amaro Gonzalez C."/>
        </authorList>
    </citation>
    <scope>NUCLEOTIDE SEQUENCE</scope>
</reference>
<reference evidence="1" key="2">
    <citation type="journal article" date="2015" name="Fish Shellfish Immunol.">
        <title>Early steps in the European eel (Anguilla anguilla)-Vibrio vulnificus interaction in the gills: Role of the RtxA13 toxin.</title>
        <authorList>
            <person name="Callol A."/>
            <person name="Pajuelo D."/>
            <person name="Ebbesson L."/>
            <person name="Teles M."/>
            <person name="MacKenzie S."/>
            <person name="Amaro C."/>
        </authorList>
    </citation>
    <scope>NUCLEOTIDE SEQUENCE</scope>
</reference>
<dbReference type="AlphaFoldDB" id="A0A0E9W988"/>
<protein>
    <submittedName>
        <fullName evidence="1">Uncharacterized protein</fullName>
    </submittedName>
</protein>
<sequence>MSSFFSFCFFALSCVGKSVLRARLGGQSCLLGSLVAFVWFLFP</sequence>
<dbReference type="EMBL" id="GBXM01022427">
    <property type="protein sequence ID" value="JAH86150.1"/>
    <property type="molecule type" value="Transcribed_RNA"/>
</dbReference>
<accession>A0A0E9W988</accession>
<name>A0A0E9W988_ANGAN</name>